<dbReference type="PIRSF" id="PIRSF036802">
    <property type="entry name" value="Tau55_TFC7"/>
    <property type="match status" value="1"/>
</dbReference>
<dbReference type="InterPro" id="IPR014623">
    <property type="entry name" value="Tfc7/tau55"/>
</dbReference>
<proteinExistence type="predicted"/>
<organism evidence="2 3">
    <name type="scientific">Sungouiella intermedia</name>
    <dbReference type="NCBI Taxonomy" id="45354"/>
    <lineage>
        <taxon>Eukaryota</taxon>
        <taxon>Fungi</taxon>
        <taxon>Dikarya</taxon>
        <taxon>Ascomycota</taxon>
        <taxon>Saccharomycotina</taxon>
        <taxon>Pichiomycetes</taxon>
        <taxon>Metschnikowiaceae</taxon>
        <taxon>Sungouiella</taxon>
    </lineage>
</organism>
<dbReference type="InterPro" id="IPR051710">
    <property type="entry name" value="Phosphatase_SH3-domain"/>
</dbReference>
<dbReference type="Gene3D" id="3.40.50.1240">
    <property type="entry name" value="Phosphoglycerate mutase-like"/>
    <property type="match status" value="1"/>
</dbReference>
<dbReference type="GO" id="GO:0016791">
    <property type="term" value="F:phosphatase activity"/>
    <property type="evidence" value="ECO:0007669"/>
    <property type="project" value="UniProtKB-ARBA"/>
</dbReference>
<dbReference type="Pfam" id="PF00300">
    <property type="entry name" value="His_Phos_1"/>
    <property type="match status" value="1"/>
</dbReference>
<dbReference type="PANTHER" id="PTHR16469:SF51">
    <property type="entry name" value="TRANSCRIPTION FACTOR TAU 55 KDA SUBUNIT"/>
    <property type="match status" value="1"/>
</dbReference>
<evidence type="ECO:0000313" key="3">
    <source>
        <dbReference type="Proteomes" id="UP000182259"/>
    </source>
</evidence>
<dbReference type="SMART" id="SM00855">
    <property type="entry name" value="PGAM"/>
    <property type="match status" value="1"/>
</dbReference>
<dbReference type="CDD" id="cd07067">
    <property type="entry name" value="HP_PGM_like"/>
    <property type="match status" value="1"/>
</dbReference>
<protein>
    <submittedName>
        <fullName evidence="2">CIC11C00000005227</fullName>
    </submittedName>
</protein>
<evidence type="ECO:0000313" key="2">
    <source>
        <dbReference type="EMBL" id="SGZ48437.1"/>
    </source>
</evidence>
<dbReference type="FunFam" id="3.40.50.1240:FF:000034">
    <property type="entry name" value="Transcription factor TFIIIC subunit"/>
    <property type="match status" value="1"/>
</dbReference>
<feature type="region of interest" description="Disordered" evidence="1">
    <location>
        <begin position="17"/>
        <end position="38"/>
    </location>
</feature>
<dbReference type="EMBL" id="LT635764">
    <property type="protein sequence ID" value="SGZ48437.1"/>
    <property type="molecule type" value="Genomic_DNA"/>
</dbReference>
<accession>A0A1L0BAL6</accession>
<evidence type="ECO:0000256" key="1">
    <source>
        <dbReference type="SAM" id="MobiDB-lite"/>
    </source>
</evidence>
<sequence length="277" mass="30754">MTIKTIYVARHGYRSNWLPEPHPPNPTGIDSDPPLAPHGVEQAKELANYLTSLPEDERPQFIISSPFYRCLQTSEPIAKALHLKVTIDTGVGEWFKTTREVIPKPAGYEQLRQFFADTIGDETLWSGSGVIPSGSGETEEAIFFRAQKFWKAFIPAFEKAHPEVSRVLFVTHAASKIALGLSLLGKLSVHDTIEFKGKETKLHSGACSIDKFENQNGEWTILENGKTDFLKDGEEMNWNFDVKFEAGSDEDIKARKAAAAATAAAAKNTEFEVRSKV</sequence>
<dbReference type="SUPFAM" id="SSF53254">
    <property type="entry name" value="Phosphoglycerate mutase-like"/>
    <property type="match status" value="1"/>
</dbReference>
<dbReference type="Proteomes" id="UP000182259">
    <property type="component" value="Chromosome I"/>
</dbReference>
<name>A0A1L0BAL6_9ASCO</name>
<dbReference type="PANTHER" id="PTHR16469">
    <property type="entry name" value="UBIQUITIN-ASSOCIATED AND SH3 DOMAIN-CONTAINING BA-RELATED"/>
    <property type="match status" value="1"/>
</dbReference>
<reference evidence="2 3" key="1">
    <citation type="submission" date="2016-10" db="EMBL/GenBank/DDBJ databases">
        <authorList>
            <person name="de Groot N.N."/>
        </authorList>
    </citation>
    <scope>NUCLEOTIDE SEQUENCE [LARGE SCALE GENOMIC DNA]</scope>
    <source>
        <strain evidence="2 3">PYCC 4715</strain>
    </source>
</reference>
<dbReference type="AlphaFoldDB" id="A0A1L0BAL6"/>
<dbReference type="InterPro" id="IPR029033">
    <property type="entry name" value="His_PPase_superfam"/>
</dbReference>
<gene>
    <name evidence="2" type="ORF">SAMEA4029009_CIC11G00000005227</name>
</gene>
<dbReference type="InterPro" id="IPR013078">
    <property type="entry name" value="His_Pase_superF_clade-1"/>
</dbReference>